<dbReference type="Proteomes" id="UP001055811">
    <property type="component" value="Linkage Group LG07"/>
</dbReference>
<reference evidence="1 2" key="2">
    <citation type="journal article" date="2022" name="Mol. Ecol. Resour.">
        <title>The genomes of chicory, endive, great burdock and yacon provide insights into Asteraceae paleo-polyploidization history and plant inulin production.</title>
        <authorList>
            <person name="Fan W."/>
            <person name="Wang S."/>
            <person name="Wang H."/>
            <person name="Wang A."/>
            <person name="Jiang F."/>
            <person name="Liu H."/>
            <person name="Zhao H."/>
            <person name="Xu D."/>
            <person name="Zhang Y."/>
        </authorList>
    </citation>
    <scope>NUCLEOTIDE SEQUENCE [LARGE SCALE GENOMIC DNA]</scope>
    <source>
        <strain evidence="2">cv. Punajuju</strain>
        <tissue evidence="1">Leaves</tissue>
    </source>
</reference>
<dbReference type="EMBL" id="CM042015">
    <property type="protein sequence ID" value="KAI3710022.1"/>
    <property type="molecule type" value="Genomic_DNA"/>
</dbReference>
<protein>
    <submittedName>
        <fullName evidence="1">Uncharacterized protein</fullName>
    </submittedName>
</protein>
<proteinExistence type="predicted"/>
<gene>
    <name evidence="1" type="ORF">L2E82_39795</name>
</gene>
<evidence type="ECO:0000313" key="1">
    <source>
        <dbReference type="EMBL" id="KAI3710022.1"/>
    </source>
</evidence>
<sequence length="101" mass="11733">MLGLHTHRPNILGLPLHNIYKERPKAFCSSEISEEALRSKSKTLCHTQTLSQSNRPTHKNQRDLPQFLRPTSLLNKSLHKPYKVALHFRFKFAHLLIITNP</sequence>
<comment type="caution">
    <text evidence="1">The sequence shown here is derived from an EMBL/GenBank/DDBJ whole genome shotgun (WGS) entry which is preliminary data.</text>
</comment>
<organism evidence="1 2">
    <name type="scientific">Cichorium intybus</name>
    <name type="common">Chicory</name>
    <dbReference type="NCBI Taxonomy" id="13427"/>
    <lineage>
        <taxon>Eukaryota</taxon>
        <taxon>Viridiplantae</taxon>
        <taxon>Streptophyta</taxon>
        <taxon>Embryophyta</taxon>
        <taxon>Tracheophyta</taxon>
        <taxon>Spermatophyta</taxon>
        <taxon>Magnoliopsida</taxon>
        <taxon>eudicotyledons</taxon>
        <taxon>Gunneridae</taxon>
        <taxon>Pentapetalae</taxon>
        <taxon>asterids</taxon>
        <taxon>campanulids</taxon>
        <taxon>Asterales</taxon>
        <taxon>Asteraceae</taxon>
        <taxon>Cichorioideae</taxon>
        <taxon>Cichorieae</taxon>
        <taxon>Cichoriinae</taxon>
        <taxon>Cichorium</taxon>
    </lineage>
</organism>
<reference evidence="2" key="1">
    <citation type="journal article" date="2022" name="Mol. Ecol. Resour.">
        <title>The genomes of chicory, endive, great burdock and yacon provide insights into Asteraceae palaeo-polyploidization history and plant inulin production.</title>
        <authorList>
            <person name="Fan W."/>
            <person name="Wang S."/>
            <person name="Wang H."/>
            <person name="Wang A."/>
            <person name="Jiang F."/>
            <person name="Liu H."/>
            <person name="Zhao H."/>
            <person name="Xu D."/>
            <person name="Zhang Y."/>
        </authorList>
    </citation>
    <scope>NUCLEOTIDE SEQUENCE [LARGE SCALE GENOMIC DNA]</scope>
    <source>
        <strain evidence="2">cv. Punajuju</strain>
    </source>
</reference>
<name>A0ACB9AJH8_CICIN</name>
<evidence type="ECO:0000313" key="2">
    <source>
        <dbReference type="Proteomes" id="UP001055811"/>
    </source>
</evidence>
<keyword evidence="2" id="KW-1185">Reference proteome</keyword>
<accession>A0ACB9AJH8</accession>